<comment type="similarity">
    <text evidence="2">Belongs to the mitochondrion-specific ribosomal protein mL50 family.</text>
</comment>
<dbReference type="InterPro" id="IPR018305">
    <property type="entry name" value="Ribosomal_m50"/>
</dbReference>
<evidence type="ECO:0000256" key="4">
    <source>
        <dbReference type="ARBA" id="ARBA00023128"/>
    </source>
</evidence>
<dbReference type="Pfam" id="PF10501">
    <property type="entry name" value="Ribosomal_L50"/>
    <property type="match status" value="1"/>
</dbReference>
<evidence type="ECO:0000256" key="3">
    <source>
        <dbReference type="ARBA" id="ARBA00022980"/>
    </source>
</evidence>
<evidence type="ECO:0000313" key="8">
    <source>
        <dbReference type="EMBL" id="CAG6714097.1"/>
    </source>
</evidence>
<evidence type="ECO:0000256" key="1">
    <source>
        <dbReference type="ARBA" id="ARBA00004173"/>
    </source>
</evidence>
<organism evidence="8">
    <name type="scientific">Cacopsylla melanoneura</name>
    <dbReference type="NCBI Taxonomy" id="428564"/>
    <lineage>
        <taxon>Eukaryota</taxon>
        <taxon>Metazoa</taxon>
        <taxon>Ecdysozoa</taxon>
        <taxon>Arthropoda</taxon>
        <taxon>Hexapoda</taxon>
        <taxon>Insecta</taxon>
        <taxon>Pterygota</taxon>
        <taxon>Neoptera</taxon>
        <taxon>Paraneoptera</taxon>
        <taxon>Hemiptera</taxon>
        <taxon>Sternorrhyncha</taxon>
        <taxon>Psylloidea</taxon>
        <taxon>Psyllidae</taxon>
        <taxon>Psyllinae</taxon>
        <taxon>Cacopsylla</taxon>
    </lineage>
</organism>
<keyword evidence="4" id="KW-0496">Mitochondrion</keyword>
<proteinExistence type="inferred from homology"/>
<reference evidence="8" key="1">
    <citation type="submission" date="2021-05" db="EMBL/GenBank/DDBJ databases">
        <authorList>
            <person name="Alioto T."/>
            <person name="Alioto T."/>
            <person name="Gomez Garrido J."/>
        </authorList>
    </citation>
    <scope>NUCLEOTIDE SEQUENCE</scope>
</reference>
<evidence type="ECO:0000256" key="6">
    <source>
        <dbReference type="ARBA" id="ARBA00035183"/>
    </source>
</evidence>
<evidence type="ECO:0000256" key="7">
    <source>
        <dbReference type="ARBA" id="ARBA00035398"/>
    </source>
</evidence>
<dbReference type="GO" id="GO:0005762">
    <property type="term" value="C:mitochondrial large ribosomal subunit"/>
    <property type="evidence" value="ECO:0007669"/>
    <property type="project" value="TreeGrafter"/>
</dbReference>
<dbReference type="PANTHER" id="PTHR31542">
    <property type="entry name" value="39A RIBOSOMAL PROTEIN L50, MITOCHONDRIAL"/>
    <property type="match status" value="1"/>
</dbReference>
<evidence type="ECO:0000256" key="5">
    <source>
        <dbReference type="ARBA" id="ARBA00023274"/>
    </source>
</evidence>
<protein>
    <recommendedName>
        <fullName evidence="6">Large ribosomal subunit protein mL50</fullName>
    </recommendedName>
    <alternativeName>
        <fullName evidence="7">39S ribosomal protein L50, mitochondrial</fullName>
    </alternativeName>
</protein>
<keyword evidence="5" id="KW-0687">Ribonucleoprotein</keyword>
<accession>A0A8D8V0H8</accession>
<dbReference type="PANTHER" id="PTHR31542:SF1">
    <property type="entry name" value="LARGE RIBOSOMAL SUBUNIT PROTEIN ML50"/>
    <property type="match status" value="1"/>
</dbReference>
<sequence>MAIVKWRIEMKDDKRSQCCALIGPFQSRDLIFFFFTDVINMAACTKLSTFLGKSEINRLFFNNLNIFQQQTRTNVNCLGEKRVSVPNFKRKKPLIPPRVNDKIIWRDADAVRDRGFLRPQKEYIPPSDVEARLNHVFQQVAGTTDRSTQLTDAAVKYNLLDSCYEEFAHKIPNSVLHKINTLDDVYHFYQTLVDVRTPLEAMKTRDLPPNLHILYEYHRFADDSSHFNGVTAFPENSNVVTGLKTKKKYAGFEAPRVNKEFDDELKL</sequence>
<comment type="subcellular location">
    <subcellularLocation>
        <location evidence="1">Mitochondrion</location>
    </subcellularLocation>
</comment>
<dbReference type="AlphaFoldDB" id="A0A8D8V0H8"/>
<evidence type="ECO:0000256" key="2">
    <source>
        <dbReference type="ARBA" id="ARBA00008860"/>
    </source>
</evidence>
<name>A0A8D8V0H8_9HEMI</name>
<keyword evidence="3 8" id="KW-0689">Ribosomal protein</keyword>
<dbReference type="EMBL" id="HBUF01351406">
    <property type="protein sequence ID" value="CAG6714097.1"/>
    <property type="molecule type" value="Transcribed_RNA"/>
</dbReference>